<gene>
    <name evidence="5" type="ordered locus">sce3855</name>
</gene>
<dbReference type="GO" id="GO:0008654">
    <property type="term" value="P:phospholipid biosynthetic process"/>
    <property type="evidence" value="ECO:0007669"/>
    <property type="project" value="InterPro"/>
</dbReference>
<dbReference type="GO" id="GO:0016780">
    <property type="term" value="F:phosphotransferase activity, for other substituted phosphate groups"/>
    <property type="evidence" value="ECO:0007669"/>
    <property type="project" value="InterPro"/>
</dbReference>
<reference evidence="5 6" key="1">
    <citation type="journal article" date="2007" name="Nat. Biotechnol.">
        <title>Complete genome sequence of the myxobacterium Sorangium cellulosum.</title>
        <authorList>
            <person name="Schneiker S."/>
            <person name="Perlova O."/>
            <person name="Kaiser O."/>
            <person name="Gerth K."/>
            <person name="Alici A."/>
            <person name="Altmeyer M.O."/>
            <person name="Bartels D."/>
            <person name="Bekel T."/>
            <person name="Beyer S."/>
            <person name="Bode E."/>
            <person name="Bode H.B."/>
            <person name="Bolten C.J."/>
            <person name="Choudhuri J.V."/>
            <person name="Doss S."/>
            <person name="Elnakady Y.A."/>
            <person name="Frank B."/>
            <person name="Gaigalat L."/>
            <person name="Goesmann A."/>
            <person name="Groeger C."/>
            <person name="Gross F."/>
            <person name="Jelsbak L."/>
            <person name="Jelsbak L."/>
            <person name="Kalinowski J."/>
            <person name="Kegler C."/>
            <person name="Knauber T."/>
            <person name="Konietzny S."/>
            <person name="Kopp M."/>
            <person name="Krause L."/>
            <person name="Krug D."/>
            <person name="Linke B."/>
            <person name="Mahmud T."/>
            <person name="Martinez-Arias R."/>
            <person name="McHardy A.C."/>
            <person name="Merai M."/>
            <person name="Meyer F."/>
            <person name="Mormann S."/>
            <person name="Munoz-Dorado J."/>
            <person name="Perez J."/>
            <person name="Pradella S."/>
            <person name="Rachid S."/>
            <person name="Raddatz G."/>
            <person name="Rosenau F."/>
            <person name="Rueckert C."/>
            <person name="Sasse F."/>
            <person name="Scharfe M."/>
            <person name="Schuster S.C."/>
            <person name="Suen G."/>
            <person name="Treuner-Lange A."/>
            <person name="Velicer G.J."/>
            <person name="Vorholter F.-J."/>
            <person name="Weissman K.J."/>
            <person name="Welch R.D."/>
            <person name="Wenzel S.C."/>
            <person name="Whitworth D.E."/>
            <person name="Wilhelm S."/>
            <person name="Wittmann C."/>
            <person name="Bloecker H."/>
            <person name="Puehler A."/>
            <person name="Mueller R."/>
        </authorList>
    </citation>
    <scope>NUCLEOTIDE SEQUENCE [LARGE SCALE GENOMIC DNA]</scope>
    <source>
        <strain evidence="6">So ce56</strain>
    </source>
</reference>
<protein>
    <submittedName>
        <fullName evidence="5">CDP-alcohol phosphatidyltransferase family protein</fullName>
    </submittedName>
</protein>
<evidence type="ECO:0000256" key="3">
    <source>
        <dbReference type="SAM" id="MobiDB-lite"/>
    </source>
</evidence>
<dbReference type="GO" id="GO:0016020">
    <property type="term" value="C:membrane"/>
    <property type="evidence" value="ECO:0007669"/>
    <property type="project" value="InterPro"/>
</dbReference>
<dbReference type="AlphaFoldDB" id="A9GX43"/>
<comment type="similarity">
    <text evidence="2">Belongs to the CDP-alcohol phosphatidyltransferase class-I family.</text>
</comment>
<accession>A9GX43</accession>
<evidence type="ECO:0000313" key="6">
    <source>
        <dbReference type="Proteomes" id="UP000002139"/>
    </source>
</evidence>
<dbReference type="InterPro" id="IPR043130">
    <property type="entry name" value="CDP-OH_PTrfase_TM_dom"/>
</dbReference>
<feature type="transmembrane region" description="Helical" evidence="4">
    <location>
        <begin position="192"/>
        <end position="210"/>
    </location>
</feature>
<feature type="compositionally biased region" description="Low complexity" evidence="3">
    <location>
        <begin position="286"/>
        <end position="301"/>
    </location>
</feature>
<dbReference type="Gene3D" id="1.20.120.1760">
    <property type="match status" value="1"/>
</dbReference>
<feature type="region of interest" description="Disordered" evidence="3">
    <location>
        <begin position="284"/>
        <end position="332"/>
    </location>
</feature>
<sequence length="332" mass="34187">MAVLPCAVAILICTAVLGAYAVRVARRGRPAMPRLGASPGSALLPRPVVEAFYWSFHAPARALVRLGVSPDALTYTSLGLSLACAPLLAAGRFRSGAALLIAGAVLDALDGMVAREGGKASRAGAVLDSCLDRLSDAAPLIGLAVFYREHPAALAIPLVAMVASSLVSYARAKADAYQISLPDGLMRRHERLAYLVAALVFGPAVPTTRLTGALPFPITIACLALVAGVGLAAGLRLVQRTRTALAAADAAARVRCTSRGRPRAPVESTRACCAAERPRARRCDAGQDGAAQAGGALPPLAEASGSQRSSGVPRSAAAQRLQTKSASLRRFR</sequence>
<keyword evidence="4" id="KW-0472">Membrane</keyword>
<evidence type="ECO:0000313" key="5">
    <source>
        <dbReference type="EMBL" id="CAN94015.1"/>
    </source>
</evidence>
<evidence type="ECO:0000256" key="4">
    <source>
        <dbReference type="SAM" id="Phobius"/>
    </source>
</evidence>
<dbReference type="InterPro" id="IPR000462">
    <property type="entry name" value="CDP-OH_P_trans"/>
</dbReference>
<dbReference type="KEGG" id="scl:sce3855"/>
<name>A9GX43_SORC5</name>
<keyword evidence="6" id="KW-1185">Reference proteome</keyword>
<dbReference type="Proteomes" id="UP000002139">
    <property type="component" value="Chromosome"/>
</dbReference>
<feature type="transmembrane region" description="Helical" evidence="4">
    <location>
        <begin position="216"/>
        <end position="235"/>
    </location>
</feature>
<dbReference type="EMBL" id="AM746676">
    <property type="protein sequence ID" value="CAN94015.1"/>
    <property type="molecule type" value="Genomic_DNA"/>
</dbReference>
<keyword evidence="4" id="KW-1133">Transmembrane helix</keyword>
<keyword evidence="1 2" id="KW-0808">Transferase</keyword>
<dbReference type="eggNOG" id="COG0558">
    <property type="taxonomic scope" value="Bacteria"/>
</dbReference>
<keyword evidence="4" id="KW-0812">Transmembrane</keyword>
<dbReference type="HOGENOM" id="CLU_072319_0_0_7"/>
<feature type="transmembrane region" description="Helical" evidence="4">
    <location>
        <begin position="152"/>
        <end position="172"/>
    </location>
</feature>
<organism evidence="5 6">
    <name type="scientific">Sorangium cellulosum (strain So ce56)</name>
    <name type="common">Polyangium cellulosum (strain So ce56)</name>
    <dbReference type="NCBI Taxonomy" id="448385"/>
    <lineage>
        <taxon>Bacteria</taxon>
        <taxon>Pseudomonadati</taxon>
        <taxon>Myxococcota</taxon>
        <taxon>Polyangia</taxon>
        <taxon>Polyangiales</taxon>
        <taxon>Polyangiaceae</taxon>
        <taxon>Sorangium</taxon>
    </lineage>
</organism>
<dbReference type="Pfam" id="PF01066">
    <property type="entry name" value="CDP-OH_P_transf"/>
    <property type="match status" value="1"/>
</dbReference>
<evidence type="ECO:0000256" key="1">
    <source>
        <dbReference type="ARBA" id="ARBA00022679"/>
    </source>
</evidence>
<evidence type="ECO:0000256" key="2">
    <source>
        <dbReference type="RuleBase" id="RU003750"/>
    </source>
</evidence>
<dbReference type="InterPro" id="IPR048254">
    <property type="entry name" value="CDP_ALCOHOL_P_TRANSF_CS"/>
</dbReference>
<dbReference type="STRING" id="448385.sce3855"/>
<proteinExistence type="inferred from homology"/>
<dbReference type="PROSITE" id="PS00379">
    <property type="entry name" value="CDP_ALCOHOL_P_TRANSF"/>
    <property type="match status" value="1"/>
</dbReference>